<gene>
    <name evidence="3" type="ORF">NEOLEDRAFT_1133717</name>
</gene>
<keyword evidence="4" id="KW-1185">Reference proteome</keyword>
<feature type="compositionally biased region" description="Low complexity" evidence="1">
    <location>
        <begin position="424"/>
        <end position="443"/>
    </location>
</feature>
<dbReference type="OrthoDB" id="3193353at2759"/>
<evidence type="ECO:0000313" key="4">
    <source>
        <dbReference type="Proteomes" id="UP000076761"/>
    </source>
</evidence>
<dbReference type="Gene3D" id="1.20.1280.50">
    <property type="match status" value="1"/>
</dbReference>
<feature type="region of interest" description="Disordered" evidence="1">
    <location>
        <begin position="424"/>
        <end position="447"/>
    </location>
</feature>
<dbReference type="PROSITE" id="PS50181">
    <property type="entry name" value="FBOX"/>
    <property type="match status" value="1"/>
</dbReference>
<feature type="domain" description="F-box" evidence="2">
    <location>
        <begin position="16"/>
        <end position="62"/>
    </location>
</feature>
<dbReference type="SUPFAM" id="SSF81383">
    <property type="entry name" value="F-box domain"/>
    <property type="match status" value="1"/>
</dbReference>
<protein>
    <recommendedName>
        <fullName evidence="2">F-box domain-containing protein</fullName>
    </recommendedName>
</protein>
<dbReference type="InterPro" id="IPR001810">
    <property type="entry name" value="F-box_dom"/>
</dbReference>
<reference evidence="3 4" key="1">
    <citation type="journal article" date="2016" name="Mol. Biol. Evol.">
        <title>Comparative Genomics of Early-Diverging Mushroom-Forming Fungi Provides Insights into the Origins of Lignocellulose Decay Capabilities.</title>
        <authorList>
            <person name="Nagy L.G."/>
            <person name="Riley R."/>
            <person name="Tritt A."/>
            <person name="Adam C."/>
            <person name="Daum C."/>
            <person name="Floudas D."/>
            <person name="Sun H."/>
            <person name="Yadav J.S."/>
            <person name="Pangilinan J."/>
            <person name="Larsson K.H."/>
            <person name="Matsuura K."/>
            <person name="Barry K."/>
            <person name="Labutti K."/>
            <person name="Kuo R."/>
            <person name="Ohm R.A."/>
            <person name="Bhattacharya S.S."/>
            <person name="Shirouzu T."/>
            <person name="Yoshinaga Y."/>
            <person name="Martin F.M."/>
            <person name="Grigoriev I.V."/>
            <person name="Hibbett D.S."/>
        </authorList>
    </citation>
    <scope>NUCLEOTIDE SEQUENCE [LARGE SCALE GENOMIC DNA]</scope>
    <source>
        <strain evidence="3 4">HHB14362 ss-1</strain>
    </source>
</reference>
<dbReference type="InterPro" id="IPR036047">
    <property type="entry name" value="F-box-like_dom_sf"/>
</dbReference>
<dbReference type="InParanoid" id="A0A165SLJ8"/>
<evidence type="ECO:0000259" key="2">
    <source>
        <dbReference type="PROSITE" id="PS50181"/>
    </source>
</evidence>
<accession>A0A165SLJ8</accession>
<dbReference type="STRING" id="1314782.A0A165SLJ8"/>
<dbReference type="AlphaFoldDB" id="A0A165SLJ8"/>
<dbReference type="SMART" id="SM00256">
    <property type="entry name" value="FBOX"/>
    <property type="match status" value="1"/>
</dbReference>
<proteinExistence type="predicted"/>
<organism evidence="3 4">
    <name type="scientific">Neolentinus lepideus HHB14362 ss-1</name>
    <dbReference type="NCBI Taxonomy" id="1314782"/>
    <lineage>
        <taxon>Eukaryota</taxon>
        <taxon>Fungi</taxon>
        <taxon>Dikarya</taxon>
        <taxon>Basidiomycota</taxon>
        <taxon>Agaricomycotina</taxon>
        <taxon>Agaricomycetes</taxon>
        <taxon>Gloeophyllales</taxon>
        <taxon>Gloeophyllaceae</taxon>
        <taxon>Neolentinus</taxon>
    </lineage>
</organism>
<evidence type="ECO:0000256" key="1">
    <source>
        <dbReference type="SAM" id="MobiDB-lite"/>
    </source>
</evidence>
<sequence>MRVEECLVGASDQGSELSFSSLPVDVLLHILRYLSVYDILYLRQASKSMYTLTRLHAVWYHAMLSEVLPLNIPIPGLYSRDIASLSASDLEHMIVRALRLRKNWLSPSPMTRNRTEIVPLPEEELRDTLRSAVVRFLPGRGNRYLLTVTGHTNFPRRRYTVQCWDLEAHDGPVCVAIRRFTEIVSVAVNCDPTAAGVLSVTCKVEGNETVQPATFIHGLDLASTNHNPEYAFKYLNHFSGCRRLHIFNGSLLVGTNESEAVRVWDVNTGKILFELRDNATIQPSVCVNAVFLENTNFLILFRTISLEIYLLPHAPSSTASQSSSPPLISPNTNFQIVNPVALYKWQWRIDSVSVSFQTESKRRYASQLNPLSSEKSASNGKDKIYEPTAMHLFMRFDSWFPWPVNLLHHFVLYPNPSYVPTPHPTLTSNSSPESPTSDSPLSPNESARTHVVFPSSLNPLTDLPYLAAAHQIPTLVSSISSTVRLFAPSDMVLGEWGTALWLDTQTDMWGVSGELGQRIAGRVMVPSSFDGITPANTQVNEGGGTNADASYGNQNLNDNPPSTLATGFASATRQVPPAQTASMTFGIRDPGTIRKQQEDSGEAATVAGVTVTGAERGATDEWMHLGLDEEGGRVVVGRNGGRVEVWEYA</sequence>
<dbReference type="CDD" id="cd09917">
    <property type="entry name" value="F-box_SF"/>
    <property type="match status" value="1"/>
</dbReference>
<name>A0A165SLJ8_9AGAM</name>
<evidence type="ECO:0000313" key="3">
    <source>
        <dbReference type="EMBL" id="KZT25346.1"/>
    </source>
</evidence>
<dbReference type="EMBL" id="KV425572">
    <property type="protein sequence ID" value="KZT25346.1"/>
    <property type="molecule type" value="Genomic_DNA"/>
</dbReference>
<dbReference type="Pfam" id="PF12937">
    <property type="entry name" value="F-box-like"/>
    <property type="match status" value="1"/>
</dbReference>
<dbReference type="Proteomes" id="UP000076761">
    <property type="component" value="Unassembled WGS sequence"/>
</dbReference>